<organism evidence="7 9">
    <name type="scientific">Flagellimonas pelagia</name>
    <dbReference type="NCBI Taxonomy" id="2306998"/>
    <lineage>
        <taxon>Bacteria</taxon>
        <taxon>Pseudomonadati</taxon>
        <taxon>Bacteroidota</taxon>
        <taxon>Flavobacteriia</taxon>
        <taxon>Flavobacteriales</taxon>
        <taxon>Flavobacteriaceae</taxon>
        <taxon>Flagellimonas</taxon>
    </lineage>
</organism>
<evidence type="ECO:0000256" key="3">
    <source>
        <dbReference type="ARBA" id="ARBA00022692"/>
    </source>
</evidence>
<dbReference type="OrthoDB" id="5651790at2"/>
<reference evidence="7 9" key="1">
    <citation type="submission" date="2018-08" db="EMBL/GenBank/DDBJ databases">
        <title>Proposal of Muricauda 72 sp.nov. and Muricauda NH166 sp.nov., isolated from seawater.</title>
        <authorList>
            <person name="Cheng H."/>
            <person name="Wu Y.-H."/>
            <person name="Guo L.-L."/>
            <person name="Xu X.-W."/>
        </authorList>
    </citation>
    <scope>NUCLEOTIDE SEQUENCE [LARGE SCALE GENOMIC DNA]</scope>
    <source>
        <strain evidence="7 9">72</strain>
    </source>
</reference>
<dbReference type="PANTHER" id="PTHR31885:SF6">
    <property type="entry name" value="GH04784P"/>
    <property type="match status" value="1"/>
</dbReference>
<evidence type="ECO:0000313" key="9">
    <source>
        <dbReference type="Proteomes" id="UP000266691"/>
    </source>
</evidence>
<feature type="transmembrane region" description="Helical" evidence="6">
    <location>
        <begin position="137"/>
        <end position="160"/>
    </location>
</feature>
<dbReference type="Proteomes" id="UP000266691">
    <property type="component" value="Unassembled WGS sequence"/>
</dbReference>
<evidence type="ECO:0000313" key="8">
    <source>
        <dbReference type="EMBL" id="TXJ93826.1"/>
    </source>
</evidence>
<gene>
    <name evidence="7" type="ORF">D2V05_10495</name>
    <name evidence="8" type="ORF">FQ017_10385</name>
</gene>
<feature type="transmembrane region" description="Helical" evidence="6">
    <location>
        <begin position="12"/>
        <end position="28"/>
    </location>
</feature>
<comment type="caution">
    <text evidence="7">The sequence shown here is derived from an EMBL/GenBank/DDBJ whole genome shotgun (WGS) entry which is preliminary data.</text>
</comment>
<evidence type="ECO:0000256" key="1">
    <source>
        <dbReference type="ARBA" id="ARBA00004141"/>
    </source>
</evidence>
<evidence type="ECO:0000313" key="10">
    <source>
        <dbReference type="Proteomes" id="UP000321621"/>
    </source>
</evidence>
<evidence type="ECO:0000313" key="7">
    <source>
        <dbReference type="EMBL" id="RIV43921.1"/>
    </source>
</evidence>
<comment type="similarity">
    <text evidence="2">Belongs to the TMEM86 family.</text>
</comment>
<dbReference type="AlphaFoldDB" id="A0A3A1NFM4"/>
<name>A0A3A1NFM4_9FLAO</name>
<comment type="subcellular location">
    <subcellularLocation>
        <location evidence="1">Membrane</location>
        <topology evidence="1">Multi-pass membrane protein</topology>
    </subcellularLocation>
</comment>
<dbReference type="EMBL" id="QXFI01000026">
    <property type="protein sequence ID" value="RIV43921.1"/>
    <property type="molecule type" value="Genomic_DNA"/>
</dbReference>
<evidence type="ECO:0000256" key="2">
    <source>
        <dbReference type="ARBA" id="ARBA00007375"/>
    </source>
</evidence>
<evidence type="ECO:0000256" key="4">
    <source>
        <dbReference type="ARBA" id="ARBA00022989"/>
    </source>
</evidence>
<dbReference type="Proteomes" id="UP000321621">
    <property type="component" value="Unassembled WGS sequence"/>
</dbReference>
<proteinExistence type="inferred from homology"/>
<keyword evidence="10" id="KW-1185">Reference proteome</keyword>
<dbReference type="InterPro" id="IPR012506">
    <property type="entry name" value="TMEM86B-like"/>
</dbReference>
<feature type="transmembrane region" description="Helical" evidence="6">
    <location>
        <begin position="193"/>
        <end position="212"/>
    </location>
</feature>
<accession>A0A3A1NFM4</accession>
<dbReference type="GO" id="GO:0016787">
    <property type="term" value="F:hydrolase activity"/>
    <property type="evidence" value="ECO:0007669"/>
    <property type="project" value="TreeGrafter"/>
</dbReference>
<feature type="transmembrane region" description="Helical" evidence="6">
    <location>
        <begin position="113"/>
        <end position="131"/>
    </location>
</feature>
<feature type="transmembrane region" description="Helical" evidence="6">
    <location>
        <begin position="61"/>
        <end position="81"/>
    </location>
</feature>
<dbReference type="RefSeq" id="WP_119647533.1">
    <property type="nucleotide sequence ID" value="NZ_QXFI01000026.1"/>
</dbReference>
<keyword evidence="3 6" id="KW-0812">Transmembrane</keyword>
<dbReference type="EMBL" id="VNWK01000026">
    <property type="protein sequence ID" value="TXJ93826.1"/>
    <property type="molecule type" value="Genomic_DNA"/>
</dbReference>
<reference evidence="8 10" key="2">
    <citation type="submission" date="2019-07" db="EMBL/GenBank/DDBJ databases">
        <title>Draft genome of two Muricauda strains isolated from deep sea.</title>
        <authorList>
            <person name="Sun C."/>
        </authorList>
    </citation>
    <scope>NUCLEOTIDE SEQUENCE [LARGE SCALE GENOMIC DNA]</scope>
    <source>
        <strain evidence="8 10">72</strain>
    </source>
</reference>
<feature type="transmembrane region" description="Helical" evidence="6">
    <location>
        <begin position="87"/>
        <end position="106"/>
    </location>
</feature>
<evidence type="ECO:0000256" key="5">
    <source>
        <dbReference type="ARBA" id="ARBA00023136"/>
    </source>
</evidence>
<keyword evidence="5 6" id="KW-0472">Membrane</keyword>
<feature type="transmembrane region" description="Helical" evidence="6">
    <location>
        <begin position="167"/>
        <end position="187"/>
    </location>
</feature>
<evidence type="ECO:0000256" key="6">
    <source>
        <dbReference type="SAM" id="Phobius"/>
    </source>
</evidence>
<dbReference type="PANTHER" id="PTHR31885">
    <property type="entry name" value="GH04784P"/>
    <property type="match status" value="1"/>
</dbReference>
<dbReference type="Pfam" id="PF07947">
    <property type="entry name" value="YhhN"/>
    <property type="match status" value="1"/>
</dbReference>
<dbReference type="GO" id="GO:0016020">
    <property type="term" value="C:membrane"/>
    <property type="evidence" value="ECO:0007669"/>
    <property type="project" value="UniProtKB-SubCell"/>
</dbReference>
<feature type="transmembrane region" description="Helical" evidence="6">
    <location>
        <begin position="34"/>
        <end position="54"/>
    </location>
</feature>
<protein>
    <submittedName>
        <fullName evidence="7">Lysoplasmalogenase</fullName>
    </submittedName>
</protein>
<keyword evidence="4 6" id="KW-1133">Transmembrane helix</keyword>
<sequence>MVAQTDTKRRVINILIGVFACLAIYFGLYEDKTLFMFLKPLATILVIALLLFAPRKRNVRLGNTVTIALVFCLLGDILLLFETYFLFGLVAFLIAHILFAVAFIQYKGFYKSWISFLILFGIAGVLFFWLKPGLGDLLLPVAIYVLIITFMAWQGVGLYLRERSNAHALMAMAVLCFMLSDTLLAIAKFKTPFYLSGPLILATYWMSIAMIANATYSIMKVDGEEVWQE</sequence>